<evidence type="ECO:0000313" key="4">
    <source>
        <dbReference type="Proteomes" id="UP000269154"/>
    </source>
</evidence>
<feature type="domain" description="Transposase IS701-like DDE" evidence="1">
    <location>
        <begin position="11"/>
        <end position="111"/>
    </location>
</feature>
<organism evidence="2 4">
    <name type="scientific">Okeania hirsuta</name>
    <dbReference type="NCBI Taxonomy" id="1458930"/>
    <lineage>
        <taxon>Bacteria</taxon>
        <taxon>Bacillati</taxon>
        <taxon>Cyanobacteriota</taxon>
        <taxon>Cyanophyceae</taxon>
        <taxon>Oscillatoriophycideae</taxon>
        <taxon>Oscillatoriales</taxon>
        <taxon>Microcoleaceae</taxon>
        <taxon>Okeania</taxon>
    </lineage>
</organism>
<gene>
    <name evidence="3" type="ORF">D5R40_26450</name>
    <name evidence="2" type="ORF">D5R40_31490</name>
</gene>
<comment type="caution">
    <text evidence="2">The sequence shown here is derived from an EMBL/GenBank/DDBJ whole genome shotgun (WGS) entry which is preliminary data.</text>
</comment>
<reference evidence="2 4" key="1">
    <citation type="journal article" date="2018" name="ACS Chem. Biol.">
        <title>Ketoreductase domain dysfunction expands chemodiversity: malyngamide biosynthesis in the cyanobacterium Okeania hirsuta.</title>
        <authorList>
            <person name="Moss N.A."/>
            <person name="Leao T."/>
            <person name="Rankin M."/>
            <person name="McCullough T.M."/>
            <person name="Qu P."/>
            <person name="Korobeynikov A."/>
            <person name="Smith J.L."/>
            <person name="Gerwick L."/>
            <person name="Gerwick W.H."/>
        </authorList>
    </citation>
    <scope>NUCLEOTIDE SEQUENCE [LARGE SCALE GENOMIC DNA]</scope>
    <source>
        <strain evidence="2 4">PAB10Feb10-1</strain>
    </source>
</reference>
<accession>A0A3N6PAT5</accession>
<dbReference type="Pfam" id="PF13546">
    <property type="entry name" value="DDE_5"/>
    <property type="match status" value="1"/>
</dbReference>
<dbReference type="InterPro" id="IPR038721">
    <property type="entry name" value="IS701-like_DDE_dom"/>
</dbReference>
<sequence>MRFLRVIFSADKTFIHYPNPIKGNKPISIGHSYSVICALPEGIATGNVPWAVPLLGERVPSSEKATNIGNKQLEKIFNTGSFSGDKLSVLVADSFYSQRDFIGEQVKQNNFDCRNYQPLTLVLSLEISYQF</sequence>
<evidence type="ECO:0000313" key="3">
    <source>
        <dbReference type="EMBL" id="RQH27866.1"/>
    </source>
</evidence>
<name>A0A3N6PAT5_9CYAN</name>
<evidence type="ECO:0000313" key="2">
    <source>
        <dbReference type="EMBL" id="RQH21587.1"/>
    </source>
</evidence>
<dbReference type="EMBL" id="RCBY01000391">
    <property type="protein sequence ID" value="RQH21587.1"/>
    <property type="molecule type" value="Genomic_DNA"/>
</dbReference>
<dbReference type="EMBL" id="RCBY01000227">
    <property type="protein sequence ID" value="RQH27866.1"/>
    <property type="molecule type" value="Genomic_DNA"/>
</dbReference>
<dbReference type="OrthoDB" id="573757at2"/>
<proteinExistence type="predicted"/>
<dbReference type="Proteomes" id="UP000269154">
    <property type="component" value="Unassembled WGS sequence"/>
</dbReference>
<evidence type="ECO:0000259" key="1">
    <source>
        <dbReference type="Pfam" id="PF13546"/>
    </source>
</evidence>
<keyword evidence="4" id="KW-1185">Reference proteome</keyword>
<dbReference type="AlphaFoldDB" id="A0A3N6PAT5"/>
<protein>
    <recommendedName>
        <fullName evidence="1">Transposase IS701-like DDE domain-containing protein</fullName>
    </recommendedName>
</protein>